<evidence type="ECO:0000313" key="5">
    <source>
        <dbReference type="Proteomes" id="UP000020406"/>
    </source>
</evidence>
<dbReference type="Proteomes" id="UP001430701">
    <property type="component" value="Unassembled WGS sequence"/>
</dbReference>
<keyword evidence="1" id="KW-0812">Transmembrane</keyword>
<keyword evidence="1" id="KW-0472">Membrane</keyword>
<dbReference type="GeneID" id="68901829"/>
<dbReference type="Gene3D" id="2.60.120.790">
    <property type="match status" value="1"/>
</dbReference>
<reference evidence="3 5" key="1">
    <citation type="journal article" date="2014" name="Genome Announc.">
        <title>Draft Genome Sequence of Xylella fastidiosa Pear Leaf Scorch Strain in Taiwan.</title>
        <authorList>
            <person name="Su C.C."/>
            <person name="Deng W.L."/>
            <person name="Jan F.J."/>
            <person name="Chang C.J."/>
            <person name="Huang H."/>
            <person name="Chen J."/>
        </authorList>
    </citation>
    <scope>NUCLEOTIDE SEQUENCE [LARGE SCALE GENOMIC DNA]</scope>
    <source>
        <strain evidence="3 5">PLS229</strain>
    </source>
</reference>
<evidence type="ECO:0000313" key="6">
    <source>
        <dbReference type="Proteomes" id="UP001430701"/>
    </source>
</evidence>
<dbReference type="STRING" id="1444770.AF72_12510"/>
<dbReference type="Pfam" id="PF18539">
    <property type="entry name" value="DUF5625"/>
    <property type="match status" value="1"/>
</dbReference>
<dbReference type="Proteomes" id="UP000020406">
    <property type="component" value="Unassembled WGS sequence"/>
</dbReference>
<evidence type="ECO:0000256" key="1">
    <source>
        <dbReference type="SAM" id="Phobius"/>
    </source>
</evidence>
<evidence type="ECO:0000313" key="3">
    <source>
        <dbReference type="EMBL" id="EWS77135.1"/>
    </source>
</evidence>
<feature type="transmembrane region" description="Helical" evidence="1">
    <location>
        <begin position="9"/>
        <end position="30"/>
    </location>
</feature>
<gene>
    <name evidence="3" type="ORF">AF72_12510</name>
    <name evidence="4" type="ORF">LPH55_03920</name>
</gene>
<sequence>MSRKIVKRCILFLLGTLFLGVVVLLIYWFGPDFRGNDPSEPRITLAFDPKKVGETYSFDVNLLEPVTCDLSLRFYIVALNKWSYLLDKYPGPQEEDRFYKIVGNKELNNDNEPRMPVKLRVQIIQQADNKILLDEVVAYPESSSAYMGRNATLFDKTLQAGRYTIRIDYLEGAPELAPFPAEIWFSRAYTGK</sequence>
<dbReference type="KEGG" id="xtw:AB672_11030"/>
<proteinExistence type="predicted"/>
<evidence type="ECO:0000259" key="2">
    <source>
        <dbReference type="Pfam" id="PF18539"/>
    </source>
</evidence>
<feature type="domain" description="DUF5625" evidence="2">
    <location>
        <begin position="93"/>
        <end position="179"/>
    </location>
</feature>
<dbReference type="AlphaFoldDB" id="Z9JFH1"/>
<name>Z9JFH1_9GAMM</name>
<dbReference type="PATRIC" id="fig|1444770.3.peg.2950"/>
<dbReference type="InterPro" id="IPR041008">
    <property type="entry name" value="DUF5625"/>
</dbReference>
<keyword evidence="6" id="KW-1185">Reference proteome</keyword>
<dbReference type="EMBL" id="JAJPPU010000002">
    <property type="protein sequence ID" value="MCD8472640.1"/>
    <property type="molecule type" value="Genomic_DNA"/>
</dbReference>
<accession>Z9JFH1</accession>
<evidence type="ECO:0000313" key="4">
    <source>
        <dbReference type="EMBL" id="MCD8472640.1"/>
    </source>
</evidence>
<protein>
    <submittedName>
        <fullName evidence="4">DUF5625 family protein</fullName>
    </submittedName>
</protein>
<comment type="caution">
    <text evidence="3">The sequence shown here is derived from an EMBL/GenBank/DDBJ whole genome shotgun (WGS) entry which is preliminary data.</text>
</comment>
<dbReference type="RefSeq" id="WP_038272794.1">
    <property type="nucleotide sequence ID" value="NZ_CP053627.1"/>
</dbReference>
<dbReference type="EMBL" id="JDSQ01000031">
    <property type="protein sequence ID" value="EWS77135.1"/>
    <property type="molecule type" value="Genomic_DNA"/>
</dbReference>
<keyword evidence="1" id="KW-1133">Transmembrane helix</keyword>
<reference evidence="4" key="2">
    <citation type="submission" date="2021-11" db="EMBL/GenBank/DDBJ databases">
        <title>Genome sequence of Xylella taiwanensis PLS432.</title>
        <authorList>
            <person name="Weng L.-W."/>
            <person name="Su C.-C."/>
            <person name="Tsai C.-W."/>
            <person name="Kuo C.-H."/>
        </authorList>
    </citation>
    <scope>NUCLEOTIDE SEQUENCE</scope>
    <source>
        <strain evidence="4">PLS432</strain>
    </source>
</reference>
<organism evidence="3 5">
    <name type="scientific">Xylella taiwanensis</name>
    <dbReference type="NCBI Taxonomy" id="1444770"/>
    <lineage>
        <taxon>Bacteria</taxon>
        <taxon>Pseudomonadati</taxon>
        <taxon>Pseudomonadota</taxon>
        <taxon>Gammaproteobacteria</taxon>
        <taxon>Lysobacterales</taxon>
        <taxon>Lysobacteraceae</taxon>
        <taxon>Xylella</taxon>
    </lineage>
</organism>